<dbReference type="Pfam" id="PF00912">
    <property type="entry name" value="Transgly"/>
    <property type="match status" value="1"/>
</dbReference>
<dbReference type="GO" id="GO:0006508">
    <property type="term" value="P:proteolysis"/>
    <property type="evidence" value="ECO:0007669"/>
    <property type="project" value="UniProtKB-KW"/>
</dbReference>
<keyword evidence="3 18" id="KW-0121">Carboxypeptidase</keyword>
<sequence>MSRSSPLWSLARLTGAAVAAGTVVAAIALPTVGGTGSLFVSATEMLDLKPAQLEEPPLPQTSVVYDAEGNRIAQFYAENRKEVRLDQIADVMRTAIVAIEDYRFYEHGALDLEGTARALAKNLSSGGIAQGGSSITQQYVKQVLLNSADTEEGKNKALEASYARKLKELRYAMGVEEKYSKDEILRRYLNIAYFGAGANGVEAAARRFFGVSAADLNLAQAATLAGAVQNPNRTDPALGKQARELLLERRNVVLDRMAQLGRITPDQAALAKAAKLGYKGVEAPNGCQAGRYPYFCEYVRHELLTSPAFGRTERARKQRFARGGLKIYTTLDPKAQRAAETAIRKHVFASDHPVAAEALVEPGTGEIKAMAASRPYGRSAKRKEISYNPVADKRHGGLIGFQAGSTFKTFTLITALSQGMKIDDGISVTNAYTAPGYASFKNCKGQNVGIPSWTVTNDEGSPGFKTLATGTWGSVNTFFMALEQRVGLCETVRTAKALGISRADGGPLQEYETFTLGINEMDPVTVATAYAAVAARGTYCTPMVITKVTEASTGTATSYDPSCRKALDPEVADATAHVLSGVFTKGTMRGVGGIGRPAAGKTGTTDGYATAWFAGFTPDLAGAVSLGDPRGSQRYKLTGVTIGGRTFGAVAGASVPGPIWKDTMTAALKDVPARDFTPVNTARFGGCGQSCAPPREDRPESPLDQPEDAEFEPQG</sequence>
<dbReference type="PANTHER" id="PTHR32282">
    <property type="entry name" value="BINDING PROTEIN TRANSPEPTIDASE, PUTATIVE-RELATED"/>
    <property type="match status" value="1"/>
</dbReference>
<evidence type="ECO:0000256" key="2">
    <source>
        <dbReference type="ARBA" id="ARBA00007739"/>
    </source>
</evidence>
<evidence type="ECO:0000256" key="3">
    <source>
        <dbReference type="ARBA" id="ARBA00022645"/>
    </source>
</evidence>
<keyword evidence="6" id="KW-0808">Transferase</keyword>
<evidence type="ECO:0000256" key="6">
    <source>
        <dbReference type="ARBA" id="ARBA00022679"/>
    </source>
</evidence>
<evidence type="ECO:0000256" key="11">
    <source>
        <dbReference type="ARBA" id="ARBA00023316"/>
    </source>
</evidence>
<name>A0A7W9GF47_9ACTN</name>
<dbReference type="EMBL" id="JACHMB010000001">
    <property type="protein sequence ID" value="MBB5782551.1"/>
    <property type="molecule type" value="Genomic_DNA"/>
</dbReference>
<keyword evidence="4" id="KW-0645">Protease</keyword>
<evidence type="ECO:0000256" key="4">
    <source>
        <dbReference type="ARBA" id="ARBA00022670"/>
    </source>
</evidence>
<evidence type="ECO:0000256" key="14">
    <source>
        <dbReference type="SAM" id="MobiDB-lite"/>
    </source>
</evidence>
<dbReference type="Proteomes" id="UP000579153">
    <property type="component" value="Unassembled WGS sequence"/>
</dbReference>
<evidence type="ECO:0000256" key="9">
    <source>
        <dbReference type="ARBA" id="ARBA00022984"/>
    </source>
</evidence>
<evidence type="ECO:0000256" key="7">
    <source>
        <dbReference type="ARBA" id="ARBA00022801"/>
    </source>
</evidence>
<keyword evidence="11" id="KW-0961">Cell wall biogenesis/degradation</keyword>
<dbReference type="InterPro" id="IPR012338">
    <property type="entry name" value="Beta-lactam/transpept-like"/>
</dbReference>
<dbReference type="InterPro" id="IPR036950">
    <property type="entry name" value="PBP_transglycosylase"/>
</dbReference>
<feature type="chain" id="PRO_5038977565" evidence="15">
    <location>
        <begin position="20"/>
        <end position="715"/>
    </location>
</feature>
<dbReference type="GO" id="GO:0009002">
    <property type="term" value="F:serine-type D-Ala-D-Ala carboxypeptidase activity"/>
    <property type="evidence" value="ECO:0007669"/>
    <property type="project" value="UniProtKB-EC"/>
</dbReference>
<dbReference type="GO" id="GO:0008360">
    <property type="term" value="P:regulation of cell shape"/>
    <property type="evidence" value="ECO:0007669"/>
    <property type="project" value="UniProtKB-KW"/>
</dbReference>
<evidence type="ECO:0000256" key="12">
    <source>
        <dbReference type="ARBA" id="ARBA00034000"/>
    </source>
</evidence>
<dbReference type="PANTHER" id="PTHR32282:SF33">
    <property type="entry name" value="PEPTIDOGLYCAN GLYCOSYLTRANSFERASE"/>
    <property type="match status" value="1"/>
</dbReference>
<dbReference type="GO" id="GO:0009252">
    <property type="term" value="P:peptidoglycan biosynthetic process"/>
    <property type="evidence" value="ECO:0007669"/>
    <property type="project" value="UniProtKB-KW"/>
</dbReference>
<feature type="domain" description="Glycosyl transferase family 51" evidence="17">
    <location>
        <begin position="69"/>
        <end position="257"/>
    </location>
</feature>
<reference evidence="18 19" key="1">
    <citation type="submission" date="2020-08" db="EMBL/GenBank/DDBJ databases">
        <title>Sequencing the genomes of 1000 actinobacteria strains.</title>
        <authorList>
            <person name="Klenk H.-P."/>
        </authorList>
    </citation>
    <scope>NUCLEOTIDE SEQUENCE [LARGE SCALE GENOMIC DNA]</scope>
    <source>
        <strain evidence="18 19">DSM 45507</strain>
    </source>
</reference>
<dbReference type="FunFam" id="1.10.3810.10:FF:000001">
    <property type="entry name" value="Penicillin-binding protein 1A"/>
    <property type="match status" value="1"/>
</dbReference>
<dbReference type="Gene3D" id="3.40.710.10">
    <property type="entry name" value="DD-peptidase/beta-lactamase superfamily"/>
    <property type="match status" value="1"/>
</dbReference>
<evidence type="ECO:0000256" key="15">
    <source>
        <dbReference type="SAM" id="SignalP"/>
    </source>
</evidence>
<dbReference type="SUPFAM" id="SSF56601">
    <property type="entry name" value="beta-lactamase/transpeptidase-like"/>
    <property type="match status" value="1"/>
</dbReference>
<dbReference type="InterPro" id="IPR050396">
    <property type="entry name" value="Glycosyltr_51/Transpeptidase"/>
</dbReference>
<keyword evidence="5" id="KW-0328">Glycosyltransferase</keyword>
<comment type="caution">
    <text evidence="18">The sequence shown here is derived from an EMBL/GenBank/DDBJ whole genome shotgun (WGS) entry which is preliminary data.</text>
</comment>
<keyword evidence="9" id="KW-0573">Peptidoglycan synthesis</keyword>
<keyword evidence="7" id="KW-0378">Hydrolase</keyword>
<comment type="similarity">
    <text evidence="2">In the N-terminal section; belongs to the glycosyltransferase 51 family.</text>
</comment>
<dbReference type="Pfam" id="PF00905">
    <property type="entry name" value="Transpeptidase"/>
    <property type="match status" value="1"/>
</dbReference>
<accession>A0A7W9GF47</accession>
<evidence type="ECO:0000259" key="16">
    <source>
        <dbReference type="Pfam" id="PF00905"/>
    </source>
</evidence>
<evidence type="ECO:0000256" key="5">
    <source>
        <dbReference type="ARBA" id="ARBA00022676"/>
    </source>
</evidence>
<feature type="compositionally biased region" description="Acidic residues" evidence="14">
    <location>
        <begin position="705"/>
        <end position="715"/>
    </location>
</feature>
<feature type="signal peptide" evidence="15">
    <location>
        <begin position="1"/>
        <end position="19"/>
    </location>
</feature>
<evidence type="ECO:0000313" key="19">
    <source>
        <dbReference type="Proteomes" id="UP000579153"/>
    </source>
</evidence>
<evidence type="ECO:0000313" key="18">
    <source>
        <dbReference type="EMBL" id="MBB5782551.1"/>
    </source>
</evidence>
<dbReference type="GO" id="GO:0030288">
    <property type="term" value="C:outer membrane-bounded periplasmic space"/>
    <property type="evidence" value="ECO:0007669"/>
    <property type="project" value="TreeGrafter"/>
</dbReference>
<comment type="similarity">
    <text evidence="1">In the C-terminal section; belongs to the transpeptidase family.</text>
</comment>
<evidence type="ECO:0000256" key="10">
    <source>
        <dbReference type="ARBA" id="ARBA00023268"/>
    </source>
</evidence>
<feature type="domain" description="Penicillin-binding protein transpeptidase" evidence="16">
    <location>
        <begin position="359"/>
        <end position="626"/>
    </location>
</feature>
<dbReference type="GO" id="GO:0071555">
    <property type="term" value="P:cell wall organization"/>
    <property type="evidence" value="ECO:0007669"/>
    <property type="project" value="UniProtKB-KW"/>
</dbReference>
<dbReference type="InterPro" id="IPR023346">
    <property type="entry name" value="Lysozyme-like_dom_sf"/>
</dbReference>
<evidence type="ECO:0000256" key="8">
    <source>
        <dbReference type="ARBA" id="ARBA00022960"/>
    </source>
</evidence>
<dbReference type="InterPro" id="IPR001264">
    <property type="entry name" value="Glyco_trans_51"/>
</dbReference>
<dbReference type="AlphaFoldDB" id="A0A7W9GF47"/>
<evidence type="ECO:0000256" key="13">
    <source>
        <dbReference type="ARBA" id="ARBA00049902"/>
    </source>
</evidence>
<keyword evidence="8" id="KW-0133">Cell shape</keyword>
<evidence type="ECO:0000259" key="17">
    <source>
        <dbReference type="Pfam" id="PF00912"/>
    </source>
</evidence>
<protein>
    <submittedName>
        <fullName evidence="18">Membrane peptidoglycan carboxypeptidase</fullName>
    </submittedName>
</protein>
<keyword evidence="15" id="KW-0732">Signal</keyword>
<evidence type="ECO:0000256" key="1">
    <source>
        <dbReference type="ARBA" id="ARBA00007090"/>
    </source>
</evidence>
<comment type="catalytic activity">
    <reaction evidence="13">
        <text>[GlcNAc-(1-&gt;4)-Mur2Ac(oyl-L-Ala-gamma-D-Glu-L-Lys-D-Ala-D-Ala)](n)-di-trans,octa-cis-undecaprenyl diphosphate + beta-D-GlcNAc-(1-&gt;4)-Mur2Ac(oyl-L-Ala-gamma-D-Glu-L-Lys-D-Ala-D-Ala)-di-trans,octa-cis-undecaprenyl diphosphate = [GlcNAc-(1-&gt;4)-Mur2Ac(oyl-L-Ala-gamma-D-Glu-L-Lys-D-Ala-D-Ala)](n+1)-di-trans,octa-cis-undecaprenyl diphosphate + di-trans,octa-cis-undecaprenyl diphosphate + H(+)</text>
        <dbReference type="Rhea" id="RHEA:23708"/>
        <dbReference type="Rhea" id="RHEA-COMP:9602"/>
        <dbReference type="Rhea" id="RHEA-COMP:9603"/>
        <dbReference type="ChEBI" id="CHEBI:15378"/>
        <dbReference type="ChEBI" id="CHEBI:58405"/>
        <dbReference type="ChEBI" id="CHEBI:60033"/>
        <dbReference type="ChEBI" id="CHEBI:78435"/>
        <dbReference type="EC" id="2.4.99.28"/>
    </reaction>
</comment>
<keyword evidence="10" id="KW-0511">Multifunctional enzyme</keyword>
<dbReference type="RefSeq" id="WP_185075619.1">
    <property type="nucleotide sequence ID" value="NZ_JACHMB010000001.1"/>
</dbReference>
<organism evidence="18 19">
    <name type="scientific">Nonomuraea jabiensis</name>
    <dbReference type="NCBI Taxonomy" id="882448"/>
    <lineage>
        <taxon>Bacteria</taxon>
        <taxon>Bacillati</taxon>
        <taxon>Actinomycetota</taxon>
        <taxon>Actinomycetes</taxon>
        <taxon>Streptosporangiales</taxon>
        <taxon>Streptosporangiaceae</taxon>
        <taxon>Nonomuraea</taxon>
    </lineage>
</organism>
<dbReference type="Gene3D" id="1.10.3810.10">
    <property type="entry name" value="Biosynthetic peptidoglycan transglycosylase-like"/>
    <property type="match status" value="1"/>
</dbReference>
<dbReference type="GO" id="GO:0008658">
    <property type="term" value="F:penicillin binding"/>
    <property type="evidence" value="ECO:0007669"/>
    <property type="project" value="InterPro"/>
</dbReference>
<keyword evidence="19" id="KW-1185">Reference proteome</keyword>
<gene>
    <name evidence="18" type="ORF">HD596_009307</name>
</gene>
<proteinExistence type="inferred from homology"/>
<dbReference type="GO" id="GO:0008955">
    <property type="term" value="F:peptidoglycan glycosyltransferase activity"/>
    <property type="evidence" value="ECO:0007669"/>
    <property type="project" value="UniProtKB-EC"/>
</dbReference>
<feature type="region of interest" description="Disordered" evidence="14">
    <location>
        <begin position="685"/>
        <end position="715"/>
    </location>
</feature>
<dbReference type="SUPFAM" id="SSF53955">
    <property type="entry name" value="Lysozyme-like"/>
    <property type="match status" value="1"/>
</dbReference>
<dbReference type="InterPro" id="IPR001460">
    <property type="entry name" value="PCN-bd_Tpept"/>
</dbReference>
<comment type="catalytic activity">
    <reaction evidence="12">
        <text>Preferential cleavage: (Ac)2-L-Lys-D-Ala-|-D-Ala. Also transpeptidation of peptidyl-alanyl moieties that are N-acyl substituents of D-alanine.</text>
        <dbReference type="EC" id="3.4.16.4"/>
    </reaction>
</comment>